<proteinExistence type="predicted"/>
<keyword evidence="1" id="KW-0328">Glycosyltransferase</keyword>
<evidence type="ECO:0000256" key="2">
    <source>
        <dbReference type="ARBA" id="ARBA00022679"/>
    </source>
</evidence>
<dbReference type="Gene3D" id="3.40.50.11350">
    <property type="match status" value="1"/>
</dbReference>
<dbReference type="CDD" id="cd00761">
    <property type="entry name" value="Glyco_tranf_GTA_type"/>
    <property type="match status" value="1"/>
</dbReference>
<dbReference type="GO" id="GO:0016020">
    <property type="term" value="C:membrane"/>
    <property type="evidence" value="ECO:0007669"/>
    <property type="project" value="InterPro"/>
</dbReference>
<protein>
    <recommendedName>
        <fullName evidence="3">Glycosyltransferase 2-like domain-containing protein</fullName>
    </recommendedName>
</protein>
<dbReference type="GO" id="GO:0005975">
    <property type="term" value="P:carbohydrate metabolic process"/>
    <property type="evidence" value="ECO:0007669"/>
    <property type="project" value="InterPro"/>
</dbReference>
<dbReference type="CDD" id="cd11301">
    <property type="entry name" value="Fut1_Fut2_like"/>
    <property type="match status" value="2"/>
</dbReference>
<dbReference type="Pfam" id="PF00535">
    <property type="entry name" value="Glycos_transf_2"/>
    <property type="match status" value="1"/>
</dbReference>
<feature type="domain" description="Glycosyltransferase 2-like" evidence="3">
    <location>
        <begin position="692"/>
        <end position="826"/>
    </location>
</feature>
<accession>A0A3G5AIA8</accession>
<dbReference type="SUPFAM" id="SSF53448">
    <property type="entry name" value="Nucleotide-diphospho-sugar transferases"/>
    <property type="match status" value="1"/>
</dbReference>
<evidence type="ECO:0000256" key="1">
    <source>
        <dbReference type="ARBA" id="ARBA00022676"/>
    </source>
</evidence>
<sequence length="917" mass="106586">MTKITCELLGGLGNQLFQIATVLATAWKYGLTPVFLDRKPYVWEHAVAKSYWDTVFHKVKLVTSTNGYPEHKELHDHRYREIPRPLNNLKIHGYFQAAQYFHDYRPHILKMFELPNNYRKCIAQQIRDYGETLAVHVRRGDYAQAQALLPLEYYIKALSKFPSSLTVIIFSDDKQWCKNNIGDYIERFDKVIYSNQPDYIELYMIAECNHRIIANSSFSWWGAYLSDYSGRTVIPPTWMVKDGKEVCPDIQLPSIDPNYKYKTPILDSSTPTQLIVSSTYLGSQSEKIFYPIYLRKPVLTIKTVILASNPERTGRLGNKMFQFSHLMALKYDLHERLQINSDLWFDSQDYDFIYSKDNIKNHSFNSISTKLKFWEQPSSAYHSISDEVLSKGLIVNGYVQSHKYFGKYSSDIINYWYNLQLKATRVSDGLPFNIRLLDDIITKIRGKSRNIVGIHVRRGDYLNLPQHPVIPKEYYNAAIDLMKERFSYLRGGTISGGINPVTFLFFSDDHNWVMSEKWSMDYSIFDVKRYFSGSQATLDYIEMLAMSKCDAFIIANSAFSWWSAFLSRSKDVAYPHPWFGAQLSGLDTSDLVPDEWTPIRWDIKPNIKDLGKFLRDEKDTKIVKDCTYHDEHSILAWRCRRYAGGFESLKSLITFNGAEYTIRHIKRLIYNTNNYSYKISRQLQGLITPKVSVIIPSYQRYELVRRAIESVLSQTLTNIEVIVVNDASPDKRYLSLDIDYPGVKFIHNQENNKKKYQTIVPQGITRMQGVSISRGTYIAFLDDDDYYCLPNKLEVQLNMLETYKVSLLCSNMICNDTLQPYHSKLPLGKSMKFNQKEGEELLLIDSTSIKDTNYICTSTVLVDRESLIKSGGQKAERYEDYRSWQRMFAMGCKGIFHNIATVMYDTNHGGEKHYSYQ</sequence>
<name>A0A3G5AIA8_9VIRU</name>
<dbReference type="PANTHER" id="PTHR11927:SF9">
    <property type="entry name" value="L-FUCOSYLTRANSFERASE"/>
    <property type="match status" value="1"/>
</dbReference>
<organism evidence="4">
    <name type="scientific">Solumvirus sp</name>
    <dbReference type="NCBI Taxonomy" id="2487773"/>
    <lineage>
        <taxon>Viruses</taxon>
        <taxon>Pithoviruses</taxon>
    </lineage>
</organism>
<keyword evidence="2" id="KW-0808">Transferase</keyword>
<dbReference type="EMBL" id="MK072501">
    <property type="protein sequence ID" value="AYV86324.1"/>
    <property type="molecule type" value="Genomic_DNA"/>
</dbReference>
<gene>
    <name evidence="4" type="ORF">Solumvirus4_22</name>
</gene>
<dbReference type="Pfam" id="PF01531">
    <property type="entry name" value="Glyco_transf_11"/>
    <property type="match status" value="2"/>
</dbReference>
<dbReference type="GO" id="GO:0008107">
    <property type="term" value="F:galactoside 2-alpha-L-fucosyltransferase activity"/>
    <property type="evidence" value="ECO:0007669"/>
    <property type="project" value="InterPro"/>
</dbReference>
<dbReference type="InterPro" id="IPR002516">
    <property type="entry name" value="Glyco_trans_11"/>
</dbReference>
<evidence type="ECO:0000259" key="3">
    <source>
        <dbReference type="Pfam" id="PF00535"/>
    </source>
</evidence>
<reference evidence="4" key="1">
    <citation type="submission" date="2018-10" db="EMBL/GenBank/DDBJ databases">
        <title>Hidden diversity of soil giant viruses.</title>
        <authorList>
            <person name="Schulz F."/>
            <person name="Alteio L."/>
            <person name="Goudeau D."/>
            <person name="Ryan E.M."/>
            <person name="Malmstrom R.R."/>
            <person name="Blanchard J."/>
            <person name="Woyke T."/>
        </authorList>
    </citation>
    <scope>NUCLEOTIDE SEQUENCE</scope>
    <source>
        <strain evidence="4">SMV1</strain>
    </source>
</reference>
<evidence type="ECO:0000313" key="4">
    <source>
        <dbReference type="EMBL" id="AYV86324.1"/>
    </source>
</evidence>
<dbReference type="Gene3D" id="3.90.550.10">
    <property type="entry name" value="Spore Coat Polysaccharide Biosynthesis Protein SpsA, Chain A"/>
    <property type="match status" value="1"/>
</dbReference>
<dbReference type="InterPro" id="IPR001173">
    <property type="entry name" value="Glyco_trans_2-like"/>
</dbReference>
<dbReference type="PANTHER" id="PTHR11927">
    <property type="entry name" value="GALACTOSIDE 2-L-FUCOSYLTRANSFERASE"/>
    <property type="match status" value="1"/>
</dbReference>
<dbReference type="InterPro" id="IPR029044">
    <property type="entry name" value="Nucleotide-diphossugar_trans"/>
</dbReference>